<keyword evidence="2" id="KW-1185">Reference proteome</keyword>
<sequence length="71" mass="7290">MRHRNLTLGGGALLAAFAADQASEALVVAKAPRLARGVPVLPAFNLAEVAVVCGTALLVLRPLFAERVPAS</sequence>
<dbReference type="AlphaFoldDB" id="A0A0M6XTX6"/>
<protein>
    <submittedName>
        <fullName evidence="1">Uncharacterized protein</fullName>
    </submittedName>
</protein>
<name>A0A0M6XTX6_9RHOB</name>
<dbReference type="OrthoDB" id="9810259at2"/>
<proteinExistence type="predicted"/>
<reference evidence="1 2" key="1">
    <citation type="submission" date="2015-07" db="EMBL/GenBank/DDBJ databases">
        <authorList>
            <person name="Noorani M."/>
        </authorList>
    </citation>
    <scope>NUCLEOTIDE SEQUENCE [LARGE SCALE GENOMIC DNA]</scope>
    <source>
        <strain evidence="1 2">CECT 5088</strain>
    </source>
</reference>
<dbReference type="RefSeq" id="WP_055683907.1">
    <property type="nucleotide sequence ID" value="NZ_CXPG01000022.1"/>
</dbReference>
<evidence type="ECO:0000313" key="1">
    <source>
        <dbReference type="EMBL" id="CTQ34550.1"/>
    </source>
</evidence>
<accession>A0A0M6XTX6</accession>
<dbReference type="Proteomes" id="UP000048908">
    <property type="component" value="Unassembled WGS sequence"/>
</dbReference>
<dbReference type="EMBL" id="CXPG01000022">
    <property type="protein sequence ID" value="CTQ34550.1"/>
    <property type="molecule type" value="Genomic_DNA"/>
</dbReference>
<organism evidence="1 2">
    <name type="scientific">Jannaschia rubra</name>
    <dbReference type="NCBI Taxonomy" id="282197"/>
    <lineage>
        <taxon>Bacteria</taxon>
        <taxon>Pseudomonadati</taxon>
        <taxon>Pseudomonadota</taxon>
        <taxon>Alphaproteobacteria</taxon>
        <taxon>Rhodobacterales</taxon>
        <taxon>Roseobacteraceae</taxon>
        <taxon>Jannaschia</taxon>
    </lineage>
</organism>
<gene>
    <name evidence="1" type="ORF">JAN5088_03346</name>
</gene>
<evidence type="ECO:0000313" key="2">
    <source>
        <dbReference type="Proteomes" id="UP000048908"/>
    </source>
</evidence>